<dbReference type="PANTHER" id="PTHR34796:SF1">
    <property type="entry name" value="EXPRESSED PROTEIN"/>
    <property type="match status" value="1"/>
</dbReference>
<protein>
    <recommendedName>
        <fullName evidence="3">DUF309 domain-containing protein</fullName>
    </recommendedName>
</protein>
<dbReference type="PANTHER" id="PTHR34796">
    <property type="entry name" value="EXPRESSED PROTEIN"/>
    <property type="match status" value="1"/>
</dbReference>
<name>A0A229P6C1_9BACL</name>
<evidence type="ECO:0000313" key="1">
    <source>
        <dbReference type="EMBL" id="OXM17524.1"/>
    </source>
</evidence>
<sequence length="183" mass="20929">MHAYPEAYIRFLAEFHGTRDYFECHELLEEYWKENPDDADAGLWHGLIQIAVGQYHLRRGNREGARKMLRSAWQRLSRANPARAGLDGTALLQQLDEAAGHLEAGESLPYVSWTLPIRDPELFAAAQEQCRLIDGAIWCDPSVRDESLVHRHRVRDRSDVILARQESLEKRRGGAPPPPQDPQ</sequence>
<organism evidence="1 2">
    <name type="scientific">Paenibacillus herberti</name>
    <dbReference type="NCBI Taxonomy" id="1619309"/>
    <lineage>
        <taxon>Bacteria</taxon>
        <taxon>Bacillati</taxon>
        <taxon>Bacillota</taxon>
        <taxon>Bacilli</taxon>
        <taxon>Bacillales</taxon>
        <taxon>Paenibacillaceae</taxon>
        <taxon>Paenibacillus</taxon>
    </lineage>
</organism>
<proteinExistence type="predicted"/>
<gene>
    <name evidence="1" type="ORF">CGZ75_07480</name>
</gene>
<dbReference type="EMBL" id="NMUQ01000001">
    <property type="protein sequence ID" value="OXM17524.1"/>
    <property type="molecule type" value="Genomic_DNA"/>
</dbReference>
<keyword evidence="2" id="KW-1185">Reference proteome</keyword>
<dbReference type="SUPFAM" id="SSF140663">
    <property type="entry name" value="TTHA0068-like"/>
    <property type="match status" value="1"/>
</dbReference>
<dbReference type="AlphaFoldDB" id="A0A229P6C1"/>
<dbReference type="InterPro" id="IPR005500">
    <property type="entry name" value="DUF309"/>
</dbReference>
<dbReference type="Pfam" id="PF03745">
    <property type="entry name" value="DUF309"/>
    <property type="match status" value="1"/>
</dbReference>
<evidence type="ECO:0008006" key="3">
    <source>
        <dbReference type="Google" id="ProtNLM"/>
    </source>
</evidence>
<evidence type="ECO:0000313" key="2">
    <source>
        <dbReference type="Proteomes" id="UP000215145"/>
    </source>
</evidence>
<dbReference type="Gene3D" id="1.10.3450.10">
    <property type="entry name" value="TTHA0068-like"/>
    <property type="match status" value="1"/>
</dbReference>
<comment type="caution">
    <text evidence="1">The sequence shown here is derived from an EMBL/GenBank/DDBJ whole genome shotgun (WGS) entry which is preliminary data.</text>
</comment>
<dbReference type="OrthoDB" id="165483at2"/>
<dbReference type="Proteomes" id="UP000215145">
    <property type="component" value="Unassembled WGS sequence"/>
</dbReference>
<accession>A0A229P6C1</accession>
<dbReference type="InterPro" id="IPR023203">
    <property type="entry name" value="TTHA0068_sf"/>
</dbReference>
<reference evidence="1 2" key="1">
    <citation type="submission" date="2017-07" db="EMBL/GenBank/DDBJ databases">
        <title>Paenibacillus herberti R33 genome sequencing and assembly.</title>
        <authorList>
            <person name="Su W."/>
        </authorList>
    </citation>
    <scope>NUCLEOTIDE SEQUENCE [LARGE SCALE GENOMIC DNA]</scope>
    <source>
        <strain evidence="1 2">R33</strain>
    </source>
</reference>